<protein>
    <submittedName>
        <fullName evidence="1">Uncharacterized protein</fullName>
    </submittedName>
</protein>
<gene>
    <name evidence="1" type="ORF">TPC1_30186</name>
</gene>
<evidence type="ECO:0000313" key="1">
    <source>
        <dbReference type="EMBL" id="JAP90319.1"/>
    </source>
</evidence>
<feature type="non-terminal residue" evidence="1">
    <location>
        <position position="1"/>
    </location>
</feature>
<accession>A0A146K4A0</accession>
<dbReference type="EMBL" id="GDID01006287">
    <property type="protein sequence ID" value="JAP90319.1"/>
    <property type="molecule type" value="Transcribed_RNA"/>
</dbReference>
<feature type="non-terminal residue" evidence="1">
    <location>
        <position position="869"/>
    </location>
</feature>
<name>A0A146K4A0_9EUKA</name>
<proteinExistence type="predicted"/>
<organism evidence="1">
    <name type="scientific">Trepomonas sp. PC1</name>
    <dbReference type="NCBI Taxonomy" id="1076344"/>
    <lineage>
        <taxon>Eukaryota</taxon>
        <taxon>Metamonada</taxon>
        <taxon>Diplomonadida</taxon>
        <taxon>Hexamitidae</taxon>
        <taxon>Hexamitinae</taxon>
        <taxon>Trepomonas</taxon>
    </lineage>
</organism>
<dbReference type="AlphaFoldDB" id="A0A146K4A0"/>
<reference evidence="1" key="1">
    <citation type="submission" date="2015-07" db="EMBL/GenBank/DDBJ databases">
        <title>Adaptation to a free-living lifestyle via gene acquisitions in the diplomonad Trepomonas sp. PC1.</title>
        <authorList>
            <person name="Xu F."/>
            <person name="Jerlstrom-Hultqvist J."/>
            <person name="Kolisko M."/>
            <person name="Simpson A.G.B."/>
            <person name="Roger A.J."/>
            <person name="Svard S.G."/>
            <person name="Andersson J.O."/>
        </authorList>
    </citation>
    <scope>NUCLEOTIDE SEQUENCE</scope>
    <source>
        <strain evidence="1">PC1</strain>
    </source>
</reference>
<sequence>RIMFNYIFALQYSLNISTATETSSIKPLASFSIIKNGEFAGNFRTNVKGYYLYECNQDDDLTIQVANNKGFQLQKLNVVVDQPVKQLPIILVKQSVLTELTIQFQNENNLGLRDTKFDMVSTTDNYHIISQADAYGKFVFYGFSVGDSFEIISSILNYENTTSTVSIASDIQTTPITMLLDTFTTTLVVTTLNKETGEVVPNVQFTVKQQANPFGTYTTGAVDGKATVSDMLQYKQYTITINVAGYKPVVQYMLTVVRQMTMEIQMEEILPAAVLNFVVKEKPCVEAQITLLKNQETVFAGTTQGCKLQFNDNKILRTGHQFSYSAVQNGKTVTGDFTFPGWMMQVSLSFMEEVVFTVNLKDKLDQALSGISVKVFTNTMKTALTTDANGQIQLKATMGYIAQESVLVLVSNDPVYEDYKLMFTFPASDGQTSMTLLKKAVNFNVQVLNDGNAVQNVKVVVTQNNIKQYYATDANGFIAVMQRFGTVEYSTTQNIQISVQNSPMYEDNQQEIAYPSANSIIIMHLTKKIVVLQVKLLSANQIAQNVQVNVSAGQIAITKVSDANGIIQISQIDGFAPGVSLMLQIQNNPIYKDETFDATFPQMVQSMQLNLVKRPVELKLTLNNQVTTPQNVEVLIKAPSHAVTLSSDETGIVRISQEAGFSLGEGLQIFVINSQIFEDAYMQAQFPFANNSISLNLVRKAVEVGVHVTLDGASIGNIKVRASSSTKTAFYVSNADGMILISQKVGFNLNEQIQLIVEDYVYESQLMNFTFPMQNQQFELQIAKKPVKGITFKVISSQCQEMLITVFQQTYNEKGEEIVQVFNGTTTNCTLDFEHTQQQGGNFFYYNAVNSLWNMTGAFNFIGEHMAID</sequence>